<keyword evidence="3 6" id="KW-0812">Transmembrane</keyword>
<dbReference type="EMBL" id="MHQZ01000019">
    <property type="protein sequence ID" value="OHA14058.1"/>
    <property type="molecule type" value="Genomic_DNA"/>
</dbReference>
<evidence type="ECO:0000256" key="3">
    <source>
        <dbReference type="ARBA" id="ARBA00022692"/>
    </source>
</evidence>
<comment type="subcellular location">
    <subcellularLocation>
        <location evidence="1">Cell membrane</location>
        <topology evidence="1">Multi-pass membrane protein</topology>
    </subcellularLocation>
</comment>
<gene>
    <name evidence="7" type="ORF">A2909_03200</name>
</gene>
<dbReference type="GO" id="GO:0005886">
    <property type="term" value="C:plasma membrane"/>
    <property type="evidence" value="ECO:0007669"/>
    <property type="project" value="UniProtKB-SubCell"/>
</dbReference>
<evidence type="ECO:0000256" key="2">
    <source>
        <dbReference type="ARBA" id="ARBA00022475"/>
    </source>
</evidence>
<evidence type="ECO:0000256" key="1">
    <source>
        <dbReference type="ARBA" id="ARBA00004651"/>
    </source>
</evidence>
<evidence type="ECO:0000256" key="5">
    <source>
        <dbReference type="ARBA" id="ARBA00023136"/>
    </source>
</evidence>
<feature type="transmembrane region" description="Helical" evidence="6">
    <location>
        <begin position="61"/>
        <end position="84"/>
    </location>
</feature>
<feature type="transmembrane region" description="Helical" evidence="6">
    <location>
        <begin position="187"/>
        <end position="207"/>
    </location>
</feature>
<reference evidence="7 8" key="1">
    <citation type="journal article" date="2016" name="Nat. Commun.">
        <title>Thousands of microbial genomes shed light on interconnected biogeochemical processes in an aquifer system.</title>
        <authorList>
            <person name="Anantharaman K."/>
            <person name="Brown C.T."/>
            <person name="Hug L.A."/>
            <person name="Sharon I."/>
            <person name="Castelle C.J."/>
            <person name="Probst A.J."/>
            <person name="Thomas B.C."/>
            <person name="Singh A."/>
            <person name="Wilkins M.J."/>
            <person name="Karaoz U."/>
            <person name="Brodie E.L."/>
            <person name="Williams K.H."/>
            <person name="Hubbard S.S."/>
            <person name="Banfield J.F."/>
        </authorList>
    </citation>
    <scope>NUCLEOTIDE SEQUENCE [LARGE SCALE GENOMIC DNA]</scope>
</reference>
<keyword evidence="5 6" id="KW-0472">Membrane</keyword>
<dbReference type="InterPro" id="IPR002797">
    <property type="entry name" value="Polysacc_synth"/>
</dbReference>
<dbReference type="Proteomes" id="UP000178302">
    <property type="component" value="Unassembled WGS sequence"/>
</dbReference>
<comment type="caution">
    <text evidence="7">The sequence shown here is derived from an EMBL/GenBank/DDBJ whole genome shotgun (WGS) entry which is preliminary data.</text>
</comment>
<dbReference type="PANTHER" id="PTHR30250">
    <property type="entry name" value="PST FAMILY PREDICTED COLANIC ACID TRANSPORTER"/>
    <property type="match status" value="1"/>
</dbReference>
<evidence type="ECO:0000256" key="6">
    <source>
        <dbReference type="SAM" id="Phobius"/>
    </source>
</evidence>
<protein>
    <recommendedName>
        <fullName evidence="9">Polysaccharide biosynthesis protein C-terminal domain-containing protein</fullName>
    </recommendedName>
</protein>
<feature type="transmembrane region" description="Helical" evidence="6">
    <location>
        <begin position="355"/>
        <end position="376"/>
    </location>
</feature>
<keyword evidence="4 6" id="KW-1133">Transmembrane helix</keyword>
<feature type="transmembrane region" description="Helical" evidence="6">
    <location>
        <begin position="397"/>
        <end position="422"/>
    </location>
</feature>
<keyword evidence="2" id="KW-1003">Cell membrane</keyword>
<feature type="transmembrane region" description="Helical" evidence="6">
    <location>
        <begin position="164"/>
        <end position="181"/>
    </location>
</feature>
<evidence type="ECO:0008006" key="9">
    <source>
        <dbReference type="Google" id="ProtNLM"/>
    </source>
</evidence>
<feature type="transmembrane region" description="Helical" evidence="6">
    <location>
        <begin position="104"/>
        <end position="123"/>
    </location>
</feature>
<dbReference type="InterPro" id="IPR050833">
    <property type="entry name" value="Poly_Biosynth_Transport"/>
</dbReference>
<dbReference type="Pfam" id="PF01943">
    <property type="entry name" value="Polysacc_synt"/>
    <property type="match status" value="1"/>
</dbReference>
<sequence length="436" mass="49447">MKIKEKLYGYLRRSEKYTKTDMVYLIKSGSWTTLGQTGNGLITFFLAVIFANYLPRESYGVYAYTLSLVEIFGLASLPGIKTSLIRTISSGFSNMLKMAAKEKFKWSILSVAISLGGAAYYFFKEDVLLGSLLLLAAFFFPILESAGLYDSFLIGRKLFKENTLYFLTTRLGFLAAVFLVLQISKNVFYILLAYLITHAFFKTIFFIRTLKLEKNSQKEAPGLNEQGEKNGIISAPDNAKKEMMSYAKNLSLMNILSQIAGQIDKIIVFHFLHGANLALYSFALAPVQQMKSLISPLDTILFPKFVKRDLPDIKRQMARKMIFLAGLTIVMVGIYIIVAPYFYDIFFPQYKESVLFSRIYSVALVFSLTILPKTALEAHAKIKSLYLTKIIEPLVKISLLLVLTVYFGILGTIAALMVSQFFNFLFTYYLFRKESI</sequence>
<feature type="transmembrane region" description="Helical" evidence="6">
    <location>
        <begin position="37"/>
        <end position="55"/>
    </location>
</feature>
<proteinExistence type="predicted"/>
<evidence type="ECO:0000256" key="4">
    <source>
        <dbReference type="ARBA" id="ARBA00022989"/>
    </source>
</evidence>
<dbReference type="AlphaFoldDB" id="A0A1G2LQZ7"/>
<evidence type="ECO:0000313" key="7">
    <source>
        <dbReference type="EMBL" id="OHA14058.1"/>
    </source>
</evidence>
<feature type="transmembrane region" description="Helical" evidence="6">
    <location>
        <begin position="129"/>
        <end position="152"/>
    </location>
</feature>
<evidence type="ECO:0000313" key="8">
    <source>
        <dbReference type="Proteomes" id="UP000178302"/>
    </source>
</evidence>
<accession>A0A1G2LQZ7</accession>
<name>A0A1G2LQZ7_9BACT</name>
<dbReference type="PANTHER" id="PTHR30250:SF11">
    <property type="entry name" value="O-ANTIGEN TRANSPORTER-RELATED"/>
    <property type="match status" value="1"/>
</dbReference>
<feature type="transmembrane region" description="Helical" evidence="6">
    <location>
        <begin position="322"/>
        <end position="343"/>
    </location>
</feature>
<organism evidence="7 8">
    <name type="scientific">Candidatus Tagabacteria bacterium RIFCSPLOWO2_01_FULL_39_11</name>
    <dbReference type="NCBI Taxonomy" id="1802295"/>
    <lineage>
        <taxon>Bacteria</taxon>
        <taxon>Candidatus Tagaibacteriota</taxon>
    </lineage>
</organism>